<evidence type="ECO:0000313" key="2">
    <source>
        <dbReference type="Proteomes" id="UP000250235"/>
    </source>
</evidence>
<dbReference type="EMBL" id="KV010254">
    <property type="protein sequence ID" value="KZV27869.1"/>
    <property type="molecule type" value="Genomic_DNA"/>
</dbReference>
<dbReference type="AlphaFoldDB" id="A0A2Z7B0N8"/>
<dbReference type="Proteomes" id="UP000250235">
    <property type="component" value="Unassembled WGS sequence"/>
</dbReference>
<proteinExistence type="predicted"/>
<accession>A0A2Z7B0N8</accession>
<organism evidence="1 2">
    <name type="scientific">Dorcoceras hygrometricum</name>
    <dbReference type="NCBI Taxonomy" id="472368"/>
    <lineage>
        <taxon>Eukaryota</taxon>
        <taxon>Viridiplantae</taxon>
        <taxon>Streptophyta</taxon>
        <taxon>Embryophyta</taxon>
        <taxon>Tracheophyta</taxon>
        <taxon>Spermatophyta</taxon>
        <taxon>Magnoliopsida</taxon>
        <taxon>eudicotyledons</taxon>
        <taxon>Gunneridae</taxon>
        <taxon>Pentapetalae</taxon>
        <taxon>asterids</taxon>
        <taxon>lamiids</taxon>
        <taxon>Lamiales</taxon>
        <taxon>Gesneriaceae</taxon>
        <taxon>Didymocarpoideae</taxon>
        <taxon>Trichosporeae</taxon>
        <taxon>Loxocarpinae</taxon>
        <taxon>Dorcoceras</taxon>
    </lineage>
</organism>
<name>A0A2Z7B0N8_9LAMI</name>
<reference evidence="1 2" key="1">
    <citation type="journal article" date="2015" name="Proc. Natl. Acad. Sci. U.S.A.">
        <title>The resurrection genome of Boea hygrometrica: A blueprint for survival of dehydration.</title>
        <authorList>
            <person name="Xiao L."/>
            <person name="Yang G."/>
            <person name="Zhang L."/>
            <person name="Yang X."/>
            <person name="Zhao S."/>
            <person name="Ji Z."/>
            <person name="Zhou Q."/>
            <person name="Hu M."/>
            <person name="Wang Y."/>
            <person name="Chen M."/>
            <person name="Xu Y."/>
            <person name="Jin H."/>
            <person name="Xiao X."/>
            <person name="Hu G."/>
            <person name="Bao F."/>
            <person name="Hu Y."/>
            <person name="Wan P."/>
            <person name="Li L."/>
            <person name="Deng X."/>
            <person name="Kuang T."/>
            <person name="Xiang C."/>
            <person name="Zhu J.K."/>
            <person name="Oliver M.J."/>
            <person name="He Y."/>
        </authorList>
    </citation>
    <scope>NUCLEOTIDE SEQUENCE [LARGE SCALE GENOMIC DNA]</scope>
    <source>
        <strain evidence="2">cv. XS01</strain>
    </source>
</reference>
<sequence length="206" mass="24080">MRPITSRVFEGPERDRGAVIARSNTNIIYTCWIRLLLKVDGSWKIVEDCCRWIPMYRMTIYCEKQQPSVAAHAPICFFFEPVQVLRSFPIIKTCGWARVCTDIIQFYLFGHLEPVGTQEKEVFQIWTVSIREKNLSDLSYRDKYSDLRDFGTVYSVSNHNQANQIRANQIRLYQFQSISDLGIRVISVIGLRTSDQKVSDLIQRMR</sequence>
<keyword evidence="2" id="KW-1185">Reference proteome</keyword>
<gene>
    <name evidence="1" type="ORF">F511_32581</name>
</gene>
<evidence type="ECO:0000313" key="1">
    <source>
        <dbReference type="EMBL" id="KZV27869.1"/>
    </source>
</evidence>
<protein>
    <submittedName>
        <fullName evidence="1">Uncharacterized protein</fullName>
    </submittedName>
</protein>